<reference evidence="1 2" key="1">
    <citation type="submission" date="2024-06" db="EMBL/GenBank/DDBJ databases">
        <title>Genomic Encyclopedia of Type Strains, Phase IV (KMG-IV): sequencing the most valuable type-strain genomes for metagenomic binning, comparative biology and taxonomic classification.</title>
        <authorList>
            <person name="Goeker M."/>
        </authorList>
    </citation>
    <scope>NUCLEOTIDE SEQUENCE [LARGE SCALE GENOMIC DNA]</scope>
    <source>
        <strain evidence="1 2">DSM 28303</strain>
    </source>
</reference>
<proteinExistence type="predicted"/>
<organism evidence="1 2">
    <name type="scientific">Streptococcus rupicaprae</name>
    <dbReference type="NCBI Taxonomy" id="759619"/>
    <lineage>
        <taxon>Bacteria</taxon>
        <taxon>Bacillati</taxon>
        <taxon>Bacillota</taxon>
        <taxon>Bacilli</taxon>
        <taxon>Lactobacillales</taxon>
        <taxon>Streptococcaceae</taxon>
        <taxon>Streptococcus</taxon>
    </lineage>
</organism>
<keyword evidence="2" id="KW-1185">Reference proteome</keyword>
<dbReference type="RefSeq" id="WP_354365802.1">
    <property type="nucleotide sequence ID" value="NZ_JBEPLO010000021.1"/>
</dbReference>
<evidence type="ECO:0000313" key="1">
    <source>
        <dbReference type="EMBL" id="MET3558675.1"/>
    </source>
</evidence>
<accession>A0ABV2FJC7</accession>
<sequence length="52" mass="6162">MQKEAFDIINEHVKANDRFASPYYRFWHKNGELVIDYGSHSKFYYVNFGGNG</sequence>
<dbReference type="Proteomes" id="UP001549122">
    <property type="component" value="Unassembled WGS sequence"/>
</dbReference>
<protein>
    <submittedName>
        <fullName evidence="1">Uncharacterized protein</fullName>
    </submittedName>
</protein>
<name>A0ABV2FJC7_9STRE</name>
<evidence type="ECO:0000313" key="2">
    <source>
        <dbReference type="Proteomes" id="UP001549122"/>
    </source>
</evidence>
<dbReference type="EMBL" id="JBEPLO010000021">
    <property type="protein sequence ID" value="MET3558675.1"/>
    <property type="molecule type" value="Genomic_DNA"/>
</dbReference>
<gene>
    <name evidence="1" type="ORF">ABID29_001801</name>
</gene>
<comment type="caution">
    <text evidence="1">The sequence shown here is derived from an EMBL/GenBank/DDBJ whole genome shotgun (WGS) entry which is preliminary data.</text>
</comment>